<dbReference type="AlphaFoldDB" id="A0A0A9AML1"/>
<evidence type="ECO:0000313" key="1">
    <source>
        <dbReference type="EMBL" id="JAD48337.1"/>
    </source>
</evidence>
<organism evidence="1">
    <name type="scientific">Arundo donax</name>
    <name type="common">Giant reed</name>
    <name type="synonym">Donax arundinaceus</name>
    <dbReference type="NCBI Taxonomy" id="35708"/>
    <lineage>
        <taxon>Eukaryota</taxon>
        <taxon>Viridiplantae</taxon>
        <taxon>Streptophyta</taxon>
        <taxon>Embryophyta</taxon>
        <taxon>Tracheophyta</taxon>
        <taxon>Spermatophyta</taxon>
        <taxon>Magnoliopsida</taxon>
        <taxon>Liliopsida</taxon>
        <taxon>Poales</taxon>
        <taxon>Poaceae</taxon>
        <taxon>PACMAD clade</taxon>
        <taxon>Arundinoideae</taxon>
        <taxon>Arundineae</taxon>
        <taxon>Arundo</taxon>
    </lineage>
</organism>
<reference evidence="1" key="1">
    <citation type="submission" date="2014-09" db="EMBL/GenBank/DDBJ databases">
        <authorList>
            <person name="Magalhaes I.L.F."/>
            <person name="Oliveira U."/>
            <person name="Santos F.R."/>
            <person name="Vidigal T.H.D.A."/>
            <person name="Brescovit A.D."/>
            <person name="Santos A.J."/>
        </authorList>
    </citation>
    <scope>NUCLEOTIDE SEQUENCE</scope>
    <source>
        <tissue evidence="1">Shoot tissue taken approximately 20 cm above the soil surface</tissue>
    </source>
</reference>
<name>A0A0A9AML1_ARUDO</name>
<accession>A0A0A9AML1</accession>
<dbReference type="EMBL" id="GBRH01249558">
    <property type="protein sequence ID" value="JAD48337.1"/>
    <property type="molecule type" value="Transcribed_RNA"/>
</dbReference>
<protein>
    <submittedName>
        <fullName evidence="1">Uncharacterized protein</fullName>
    </submittedName>
</protein>
<reference evidence="1" key="2">
    <citation type="journal article" date="2015" name="Data Brief">
        <title>Shoot transcriptome of the giant reed, Arundo donax.</title>
        <authorList>
            <person name="Barrero R.A."/>
            <person name="Guerrero F.D."/>
            <person name="Moolhuijzen P."/>
            <person name="Goolsby J.A."/>
            <person name="Tidwell J."/>
            <person name="Bellgard S.E."/>
            <person name="Bellgard M.I."/>
        </authorList>
    </citation>
    <scope>NUCLEOTIDE SEQUENCE</scope>
    <source>
        <tissue evidence="1">Shoot tissue taken approximately 20 cm above the soil surface</tissue>
    </source>
</reference>
<sequence>MITLSKRAVSLHCLAWCWLM</sequence>
<proteinExistence type="predicted"/>